<dbReference type="InterPro" id="IPR032821">
    <property type="entry name" value="PKS_assoc"/>
</dbReference>
<dbReference type="Pfam" id="PF02801">
    <property type="entry name" value="Ketoacyl-synt_C"/>
    <property type="match status" value="1"/>
</dbReference>
<dbReference type="SUPFAM" id="SSF52151">
    <property type="entry name" value="FabD/lysophospholipase-like"/>
    <property type="match status" value="1"/>
</dbReference>
<feature type="domain" description="Ketosynthase family 3 (KS3)" evidence="7">
    <location>
        <begin position="10"/>
        <end position="471"/>
    </location>
</feature>
<dbReference type="PANTHER" id="PTHR43074">
    <property type="entry name" value="OMEGA-3 POLYUNSATURATED FATTY ACID SYNTHASE PFAB-RELATED"/>
    <property type="match status" value="1"/>
</dbReference>
<dbReference type="CDD" id="cd00833">
    <property type="entry name" value="PKS"/>
    <property type="match status" value="1"/>
</dbReference>
<dbReference type="Pfam" id="PF00698">
    <property type="entry name" value="Acyl_transf_1"/>
    <property type="match status" value="1"/>
</dbReference>
<evidence type="ECO:0000256" key="1">
    <source>
        <dbReference type="ARBA" id="ARBA00022450"/>
    </source>
</evidence>
<evidence type="ECO:0000259" key="7">
    <source>
        <dbReference type="PROSITE" id="PS52004"/>
    </source>
</evidence>
<dbReference type="Pfam" id="PF16197">
    <property type="entry name" value="KAsynt_C_assoc"/>
    <property type="match status" value="1"/>
</dbReference>
<protein>
    <submittedName>
        <fullName evidence="8">Acyltransferase domain-containing protein</fullName>
    </submittedName>
</protein>
<evidence type="ECO:0000256" key="2">
    <source>
        <dbReference type="ARBA" id="ARBA00022553"/>
    </source>
</evidence>
<feature type="compositionally biased region" description="Polar residues" evidence="5">
    <location>
        <begin position="1050"/>
        <end position="1060"/>
    </location>
</feature>
<dbReference type="InterPro" id="IPR016035">
    <property type="entry name" value="Acyl_Trfase/lysoPLipase"/>
</dbReference>
<dbReference type="InterPro" id="IPR020841">
    <property type="entry name" value="PKS_Beta-ketoAc_synthase_dom"/>
</dbReference>
<keyword evidence="8" id="KW-0012">Acyltransferase</keyword>
<dbReference type="SUPFAM" id="SSF53901">
    <property type="entry name" value="Thiolase-like"/>
    <property type="match status" value="1"/>
</dbReference>
<feature type="coiled-coil region" evidence="4">
    <location>
        <begin position="989"/>
        <end position="1016"/>
    </location>
</feature>
<evidence type="ECO:0000313" key="9">
    <source>
        <dbReference type="Proteomes" id="UP000598820"/>
    </source>
</evidence>
<dbReference type="NCBIfam" id="TIGR02813">
    <property type="entry name" value="omega_3_PfaA"/>
    <property type="match status" value="1"/>
</dbReference>
<keyword evidence="3" id="KW-0808">Transferase</keyword>
<organism evidence="8 9">
    <name type="scientific">Spirosoma profusum</name>
    <dbReference type="NCBI Taxonomy" id="2771354"/>
    <lineage>
        <taxon>Bacteria</taxon>
        <taxon>Pseudomonadati</taxon>
        <taxon>Bacteroidota</taxon>
        <taxon>Cytophagia</taxon>
        <taxon>Cytophagales</taxon>
        <taxon>Cytophagaceae</taxon>
        <taxon>Spirosoma</taxon>
    </lineage>
</organism>
<keyword evidence="2" id="KW-0597">Phosphoprotein</keyword>
<dbReference type="SUPFAM" id="SSF47336">
    <property type="entry name" value="ACP-like"/>
    <property type="match status" value="2"/>
</dbReference>
<dbReference type="RefSeq" id="WP_190892153.1">
    <property type="nucleotide sequence ID" value="NZ_JACWZY010000043.1"/>
</dbReference>
<dbReference type="Gene3D" id="3.40.47.10">
    <property type="match status" value="1"/>
</dbReference>
<keyword evidence="4" id="KW-0175">Coiled coil</keyword>
<dbReference type="InterPro" id="IPR016039">
    <property type="entry name" value="Thiolase-like"/>
</dbReference>
<reference evidence="8" key="1">
    <citation type="submission" date="2020-09" db="EMBL/GenBank/DDBJ databases">
        <authorList>
            <person name="Kim M.K."/>
        </authorList>
    </citation>
    <scope>NUCLEOTIDE SEQUENCE</scope>
    <source>
        <strain evidence="8">BT702</strain>
    </source>
</reference>
<dbReference type="InterPro" id="IPR001227">
    <property type="entry name" value="Ac_transferase_dom_sf"/>
</dbReference>
<dbReference type="InterPro" id="IPR036736">
    <property type="entry name" value="ACP-like_sf"/>
</dbReference>
<feature type="domain" description="Carrier" evidence="6">
    <location>
        <begin position="1081"/>
        <end position="1161"/>
    </location>
</feature>
<dbReference type="EMBL" id="JACWZY010000043">
    <property type="protein sequence ID" value="MBD2705063.1"/>
    <property type="molecule type" value="Genomic_DNA"/>
</dbReference>
<dbReference type="InterPro" id="IPR004432">
    <property type="entry name" value="Omega_3_polyunsat_FA_synth"/>
</dbReference>
<dbReference type="InterPro" id="IPR014031">
    <property type="entry name" value="Ketoacyl_synth_C"/>
</dbReference>
<dbReference type="InterPro" id="IPR009081">
    <property type="entry name" value="PP-bd_ACP"/>
</dbReference>
<feature type="domain" description="Carrier" evidence="6">
    <location>
        <begin position="1216"/>
        <end position="1296"/>
    </location>
</feature>
<name>A0A927AV96_9BACT</name>
<dbReference type="PANTHER" id="PTHR43074:SF1">
    <property type="entry name" value="BETA-KETOACYL SYNTHASE FAMILY PROTEIN-RELATED"/>
    <property type="match status" value="1"/>
</dbReference>
<accession>A0A927AV96</accession>
<evidence type="ECO:0000313" key="8">
    <source>
        <dbReference type="EMBL" id="MBD2705063.1"/>
    </source>
</evidence>
<dbReference type="InterPro" id="IPR018201">
    <property type="entry name" value="Ketoacyl_synth_AS"/>
</dbReference>
<feature type="region of interest" description="Disordered" evidence="5">
    <location>
        <begin position="1020"/>
        <end position="1060"/>
    </location>
</feature>
<dbReference type="GO" id="GO:0006633">
    <property type="term" value="P:fatty acid biosynthetic process"/>
    <property type="evidence" value="ECO:0007669"/>
    <property type="project" value="InterPro"/>
</dbReference>
<keyword evidence="1" id="KW-0596">Phosphopantetheine</keyword>
<dbReference type="InterPro" id="IPR014043">
    <property type="entry name" value="Acyl_transferase_dom"/>
</dbReference>
<dbReference type="InterPro" id="IPR052568">
    <property type="entry name" value="PKS-FAS_Synthase"/>
</dbReference>
<evidence type="ECO:0000256" key="4">
    <source>
        <dbReference type="SAM" id="Coils"/>
    </source>
</evidence>
<dbReference type="SMART" id="SM00827">
    <property type="entry name" value="PKS_AT"/>
    <property type="match status" value="1"/>
</dbReference>
<keyword evidence="9" id="KW-1185">Reference proteome</keyword>
<gene>
    <name evidence="8" type="ORF">IC229_30840</name>
</gene>
<dbReference type="SUPFAM" id="SSF55048">
    <property type="entry name" value="Probable ACP-binding domain of malonyl-CoA ACP transacylase"/>
    <property type="match status" value="1"/>
</dbReference>
<dbReference type="PROSITE" id="PS00606">
    <property type="entry name" value="KS3_1"/>
    <property type="match status" value="1"/>
</dbReference>
<dbReference type="Gene3D" id="3.40.366.10">
    <property type="entry name" value="Malonyl-Coenzyme A Acyl Carrier Protein, domain 2"/>
    <property type="match status" value="1"/>
</dbReference>
<dbReference type="Gene3D" id="3.30.70.250">
    <property type="entry name" value="Malonyl-CoA ACP transacylase, ACP-binding"/>
    <property type="match status" value="1"/>
</dbReference>
<dbReference type="PROSITE" id="PS50075">
    <property type="entry name" value="CARRIER"/>
    <property type="match status" value="2"/>
</dbReference>
<dbReference type="SMART" id="SM00825">
    <property type="entry name" value="PKS_KS"/>
    <property type="match status" value="1"/>
</dbReference>
<evidence type="ECO:0000256" key="5">
    <source>
        <dbReference type="SAM" id="MobiDB-lite"/>
    </source>
</evidence>
<dbReference type="Gene3D" id="1.10.1200.10">
    <property type="entry name" value="ACP-like"/>
    <property type="match status" value="2"/>
</dbReference>
<dbReference type="GO" id="GO:0004315">
    <property type="term" value="F:3-oxoacyl-[acyl-carrier-protein] synthase activity"/>
    <property type="evidence" value="ECO:0007669"/>
    <property type="project" value="InterPro"/>
</dbReference>
<evidence type="ECO:0000256" key="3">
    <source>
        <dbReference type="ARBA" id="ARBA00022679"/>
    </source>
</evidence>
<evidence type="ECO:0000259" key="6">
    <source>
        <dbReference type="PROSITE" id="PS50075"/>
    </source>
</evidence>
<dbReference type="Proteomes" id="UP000598820">
    <property type="component" value="Unassembled WGS sequence"/>
</dbReference>
<comment type="caution">
    <text evidence="8">The sequence shown here is derived from an EMBL/GenBank/DDBJ whole genome shotgun (WGS) entry which is preliminary data.</text>
</comment>
<dbReference type="PROSITE" id="PS52004">
    <property type="entry name" value="KS3_2"/>
    <property type="match status" value="1"/>
</dbReference>
<dbReference type="Pfam" id="PF00109">
    <property type="entry name" value="ketoacyl-synt"/>
    <property type="match status" value="1"/>
</dbReference>
<proteinExistence type="predicted"/>
<dbReference type="Pfam" id="PF00550">
    <property type="entry name" value="PP-binding"/>
    <property type="match status" value="2"/>
</dbReference>
<dbReference type="InterPro" id="IPR014030">
    <property type="entry name" value="Ketoacyl_synth_N"/>
</dbReference>
<sequence length="1308" mass="142115">MDRTDFLLRQTPVAIVGMASIFADAANLESYWKNIIQRVDSIREVPENRWKISDYYDPNPSTPDKTYCKVGGFIPEIDFNPLEFGLPPKLLEATDTAQLLSLSVARDALIDAGYAPDSVKFDAKLRERTGVILGVGGGQNLIIPLSSRLESPVWRKAMESTGLPDDQIEQIIDKIKTAYVPWSEDSFPGLLGNVIAGRIANRFDLGGINSVVDAACAASLSAVKMALSELIEGRCDMMLTGGVDTNNSPFMYMNFSKTPAFSQKGHIRPFDQDSDGMLLGEGLGIVVCKRLDDAIRDGDRIYATIRGLGSSSDGRFKSIYAPRPDGQALAMQRTYDEAGYDASTVGLIEAHGTGTVAGDLSEITSTKQVFGKSNLALNHIAIGSVKSQIGHTKSAAGIAGLIKAALALHHKILPATINVAQPNPQLGLEDSALYINTQTRPWFRKTSFIPRRAAVSAFGFGGVNLHTTLEEFNDEPQGSYRQHTLHAIILLHQANASQLLDTCRQQLALLQSEDAATQLKRLANESKAVGIPATHPRVGFVASSLEEARQKLGQVISFLERNTEQDEWSQPHYGIWYRKSALDINQKVVALFAGQGSQYVNMGSDLACTYPTVRSAFNQVNRFFEAKGQKSLTDVVFPIPVFSDDVRQQQEATLRQTEFAQPAIGALSAGMYRLLTDAGFQANYFAGHSYGELTALWAAGVLDDNAFYGLSKIRGEALGAASSGRRESGSMLAIKGSRAAIEQLLNGRADVWLSNINSPSQLVIGGKKEALIELLDDSKAKGYSATLLPVSAAFHTPLISQAQQPFADAIKRINVSAPSAPVFSNTTGKAYPVDSQQIKEMLAGHIVKPVRFNEQIDAIYEEGGRVFVEFGPKNILCNLVNEILADKPHTTISLNANPKKDADKQLREAIVQLTVLGQPLQGFDRFEKAFVEPAPKPKLSIKISGYNFVSEATRQRYEQALATPPIDNLPLSDLIPDNQNDDEAMNPLLTQIQSDIAALKDQQNRIEALLTNLLQNSKANQLNDSTPKPAEVKQESQPVKASSPLPINGVNGSKNGYTNGASIVHQAVPETPKTEPVTSEVDRKQIETSLLTVVAEKTGYPAEMLEMSMDMEADLGIDSIKRVEIFGAMTEAHPSVQGVKQQELAELRTLQQIVDYLATKINGNVTASPAKTAAPTNGYSAPTIVPANGQVSQPTPVQPPTSTNGISIPTRKLPEVDRKIIETSLLSVVAEKTGYPAEMLEMSMDMEADLGIDSIKRVEIFGTMTEAHPSVQGVKQQELAELRTLQQIVDYLATKMTAGLEVADEKKW</sequence>
<dbReference type="InterPro" id="IPR016036">
    <property type="entry name" value="Malonyl_transacylase_ACP-bd"/>
</dbReference>